<proteinExistence type="predicted"/>
<sequence>MSFYAVLLTLLVMSGEEDEEPSSEADFEELMEAIQEERQKRQEQVSFEWVETVREVGELWRDVGDVETVVEETDLSVESTKEALTVYRLIFEDPSDVATKASRPSRAYFSLEQELGEKFGEDNDDDDDEPVEDLLREYVGALYLDHDIEDLSVGEPPEEETPPLPFDWEGLNLDMSALVPSIEIPTSTIAAVANFQDLYDTVLQNQTSLLAGVVGSELFRTEKMVASALQPIIAQQEMALTRSLAQLSAVIEEQQNMIARSTALMLSDVIADIRVPQSVLADLAAIQPSVSAAAAASSYPSSQFERSVVNPTSTTSVDAEPAEATDEVVPEAGPVEATVDATLPDAGSFSIELALEVPAQITYFILTGSETREWFNEQPANYQRAVIGGIAGYIAYSMTSKWGAAGYAAAVLTPLIRQMLKNE</sequence>
<keyword evidence="2" id="KW-1185">Reference proteome</keyword>
<dbReference type="AlphaFoldDB" id="A0A830ERF2"/>
<organism evidence="1 2">
    <name type="scientific">Halobellus salinus</name>
    <dbReference type="NCBI Taxonomy" id="931585"/>
    <lineage>
        <taxon>Archaea</taxon>
        <taxon>Methanobacteriati</taxon>
        <taxon>Methanobacteriota</taxon>
        <taxon>Stenosarchaea group</taxon>
        <taxon>Halobacteria</taxon>
        <taxon>Halobacteriales</taxon>
        <taxon>Haloferacaceae</taxon>
        <taxon>Halobellus</taxon>
    </lineage>
</organism>
<name>A0A830ERF2_9EURY</name>
<reference evidence="1" key="1">
    <citation type="journal article" date="2014" name="Int. J. Syst. Evol. Microbiol.">
        <title>Complete genome sequence of Corynebacterium casei LMG S-19264T (=DSM 44701T), isolated from a smear-ripened cheese.</title>
        <authorList>
            <consortium name="US DOE Joint Genome Institute (JGI-PGF)"/>
            <person name="Walter F."/>
            <person name="Albersmeier A."/>
            <person name="Kalinowski J."/>
            <person name="Ruckert C."/>
        </authorList>
    </citation>
    <scope>NUCLEOTIDE SEQUENCE</scope>
    <source>
        <strain evidence="1">JCM 14359</strain>
    </source>
</reference>
<gene>
    <name evidence="1" type="ORF">GCM10008995_25240</name>
</gene>
<comment type="caution">
    <text evidence="1">The sequence shown here is derived from an EMBL/GenBank/DDBJ whole genome shotgun (WGS) entry which is preliminary data.</text>
</comment>
<reference evidence="1" key="2">
    <citation type="submission" date="2020-09" db="EMBL/GenBank/DDBJ databases">
        <authorList>
            <person name="Sun Q."/>
            <person name="Ohkuma M."/>
        </authorList>
    </citation>
    <scope>NUCLEOTIDE SEQUENCE</scope>
    <source>
        <strain evidence="1">JCM 14359</strain>
    </source>
</reference>
<accession>A0A830ERF2</accession>
<evidence type="ECO:0000313" key="2">
    <source>
        <dbReference type="Proteomes" id="UP000653099"/>
    </source>
</evidence>
<dbReference type="EMBL" id="BMOC01000019">
    <property type="protein sequence ID" value="GGJ14268.1"/>
    <property type="molecule type" value="Genomic_DNA"/>
</dbReference>
<protein>
    <submittedName>
        <fullName evidence="1">Uncharacterized protein</fullName>
    </submittedName>
</protein>
<dbReference type="Proteomes" id="UP000653099">
    <property type="component" value="Unassembled WGS sequence"/>
</dbReference>
<evidence type="ECO:0000313" key="1">
    <source>
        <dbReference type="EMBL" id="GGJ14268.1"/>
    </source>
</evidence>